<dbReference type="Proteomes" id="UP000000692">
    <property type="component" value="Chromosome"/>
</dbReference>
<dbReference type="CDD" id="cd10979">
    <property type="entry name" value="CE4_PuuE_like"/>
    <property type="match status" value="1"/>
</dbReference>
<gene>
    <name evidence="1" type="ordered locus">KVU_1383</name>
</gene>
<dbReference type="OrthoDB" id="9787041at2"/>
<evidence type="ECO:0000313" key="1">
    <source>
        <dbReference type="EMBL" id="AEM41222.1"/>
    </source>
</evidence>
<dbReference type="InterPro" id="IPR011330">
    <property type="entry name" value="Glyco_hydro/deAcase_b/a-brl"/>
</dbReference>
<keyword evidence="1" id="KW-0378">Hydrolase</keyword>
<protein>
    <submittedName>
        <fullName evidence="1">Polysaccharide deacetylase domain protein</fullName>
        <ecNumber evidence="1">3.5.1.-</ecNumber>
    </submittedName>
</protein>
<organism evidence="1 2">
    <name type="scientific">Ketogulonicigenium vulgare (strain WSH-001)</name>
    <dbReference type="NCBI Taxonomy" id="759362"/>
    <lineage>
        <taxon>Bacteria</taxon>
        <taxon>Pseudomonadati</taxon>
        <taxon>Pseudomonadota</taxon>
        <taxon>Alphaproteobacteria</taxon>
        <taxon>Rhodobacterales</taxon>
        <taxon>Roseobacteraceae</taxon>
        <taxon>Ketogulonicigenium</taxon>
    </lineage>
</organism>
<dbReference type="SUPFAM" id="SSF88713">
    <property type="entry name" value="Glycoside hydrolase/deacetylase"/>
    <property type="match status" value="1"/>
</dbReference>
<dbReference type="HOGENOM" id="CLU_029940_0_2_5"/>
<dbReference type="Gene3D" id="3.20.20.370">
    <property type="entry name" value="Glycoside hydrolase/deacetylase"/>
    <property type="match status" value="1"/>
</dbReference>
<dbReference type="PANTHER" id="PTHR43123">
    <property type="entry name" value="POLYSACCHARIDE DEACETYLASE-RELATED"/>
    <property type="match status" value="1"/>
</dbReference>
<evidence type="ECO:0000313" key="2">
    <source>
        <dbReference type="Proteomes" id="UP000000692"/>
    </source>
</evidence>
<reference evidence="1 2" key="1">
    <citation type="journal article" date="2011" name="J. Bacteriol.">
        <title>Complete genome sequence of the industrial strain Ketogulonicigenium vulgare WSH-001.</title>
        <authorList>
            <person name="Liu L."/>
            <person name="Li Y."/>
            <person name="Zhang J."/>
            <person name="Zhou Z."/>
            <person name="Liu J."/>
            <person name="Li X."/>
            <person name="Zhou J."/>
            <person name="Du G."/>
            <person name="Wang L."/>
            <person name="Chen J."/>
        </authorList>
    </citation>
    <scope>NUCLEOTIDE SEQUENCE [LARGE SCALE GENOMIC DNA]</scope>
    <source>
        <strain evidence="1 2">WSH-001</strain>
    </source>
</reference>
<dbReference type="AlphaFoldDB" id="F9Y8Q3"/>
<proteinExistence type="predicted"/>
<dbReference type="PATRIC" id="fig|759362.5.peg.1429"/>
<dbReference type="PANTHER" id="PTHR43123:SF4">
    <property type="entry name" value="POLYSACCHARIDE DEACETYLASE"/>
    <property type="match status" value="1"/>
</dbReference>
<dbReference type="GO" id="GO:0016787">
    <property type="term" value="F:hydrolase activity"/>
    <property type="evidence" value="ECO:0007669"/>
    <property type="project" value="UniProtKB-KW"/>
</dbReference>
<dbReference type="eggNOG" id="COG0726">
    <property type="taxonomic scope" value="Bacteria"/>
</dbReference>
<sequence>MSANLQPVPPGYTDYPLRQHAKMDHNLYDWRNSLTQPVLRWPGQQRIGLWVQLAVEWFPLDIAKKPFLPIGAPARPYPDTQTYTQRDYGNRIGIYRLMDAFKAAGITPTAFVNARLAQRYPMLMRDIIAEGYEIAAASLDAGTIHHAGLDIAAERAVILETLDIFKSFELSPRAWHSPSWSQSHHTAQLLVEAGITEMADWPNDELPYPFETPAGQILSLPGAYDLSDRAILIERGNTVADFNDQILRAHRQLQSETETGQHRLLTINLSPWVMGQPYRIAALEKLLQTLVADPATRPVTIADIRGAMLPTHPAE</sequence>
<accession>F9Y8Q3</accession>
<keyword evidence="2" id="KW-1185">Reference proteome</keyword>
<dbReference type="EMBL" id="CP002018">
    <property type="protein sequence ID" value="AEM41222.1"/>
    <property type="molecule type" value="Genomic_DNA"/>
</dbReference>
<dbReference type="GO" id="GO:0005975">
    <property type="term" value="P:carbohydrate metabolic process"/>
    <property type="evidence" value="ECO:0007669"/>
    <property type="project" value="InterPro"/>
</dbReference>
<dbReference type="RefSeq" id="WP_013384693.1">
    <property type="nucleotide sequence ID" value="NC_017384.1"/>
</dbReference>
<dbReference type="KEGG" id="kvl:KVU_1383"/>
<name>F9Y8Q3_KETVW</name>
<dbReference type="EC" id="3.5.1.-" evidence="1"/>